<accession>A0A1H6CMP9</accession>
<feature type="region of interest" description="Disordered" evidence="12">
    <location>
        <begin position="707"/>
        <end position="731"/>
    </location>
</feature>
<sequence length="935" mass="97165">MSTRTLHLDVRGMSCANCSGTVQDALDSLDGVESASVNFATDEASVSYDPDRVSLAEIYDAIERSGYDPVSETVSIAITDMSCANCAEANRESLESTPGVIRADVNFATDEAQVEYVPGEVSIEELYDAVESAGYTPVRETGGDDADGGAAGQGGGGEDARDVARKAEITRQKRLTLFGAALSTPLLAMLALHLFAPGTVPETIPGTGVPFGWVAFALATPVQVVLGREFYENSYTALVRNRTANMDVLIALGSTTAYLYSVIALVGILPNAGLYFDTAALILVFITLGNYLEARSKGQASDALRSLLEMEADTATLVDRAGSETPRADGEEREVPLDEVEVGDLMKVRPGEKIPTDGVVVDGESAVDESMVTGESVPVSKEEGDEVVGSTVNQNGVLIVEATKVGADTAIQQIVQTVKEAQSRQPEIQNVADRISAYFVPAVIVNALVWAVLWGLFPAQLAGFVEALPLWGVVVGGPAAAGGAVSTLEFAVLVFASAVLIACPCALGLATPAATMVGTSIGAQNGVLFKGGDVLERVRDVDTVVFDKTGTLTKGEMSLTDVVALEPTTDGGSLDPSTDGDTPDPAPDGGALREVEEGEETPGDAAGGEDAETTVLRLAAAVEQNSEHPLARAIVEGADERGIDVPDAADFENVPGRGVRATVDGDTILVGNRRLLEDAGIDPSPAEEAMHRLEEEGKTAMLVGRLSERGSETDPSDAAGEAGDATDETSAAGEVLGVVADADTIKETSAAAVSALRERGVDVHMITGDNERTARAVAEQVGIDPDNVRAEVLPDGKADAVEAIQDEGRKAMMVGDGVNDAPALAAAFVGTAIGSGTDVAIEAADVTLMRDDPTDVVKAIRVSAGTLAKIKQNLFWALGYNTAMIPLASLGLLQPILAAGAMALSSVSVLTNSLLFRRYTPDHDYRVLGFLRGGR</sequence>
<dbReference type="KEGG" id="hlm:DV707_14265"/>
<dbReference type="OrthoDB" id="8588at2157"/>
<dbReference type="InterPro" id="IPR017969">
    <property type="entry name" value="Heavy-metal-associated_CS"/>
</dbReference>
<dbReference type="InterPro" id="IPR044492">
    <property type="entry name" value="P_typ_ATPase_HD_dom"/>
</dbReference>
<gene>
    <name evidence="15" type="ORF">DV707_14265</name>
    <name evidence="16" type="ORF">SAMN04488133_3569</name>
</gene>
<evidence type="ECO:0000313" key="16">
    <source>
        <dbReference type="EMBL" id="SEG74210.1"/>
    </source>
</evidence>
<dbReference type="PANTHER" id="PTHR43520:SF8">
    <property type="entry name" value="P-TYPE CU(+) TRANSPORTER"/>
    <property type="match status" value="1"/>
</dbReference>
<evidence type="ECO:0000256" key="8">
    <source>
        <dbReference type="ARBA" id="ARBA00022967"/>
    </source>
</evidence>
<name>A0A1H6CMP9_9EURY</name>
<dbReference type="GO" id="GO:0005507">
    <property type="term" value="F:copper ion binding"/>
    <property type="evidence" value="ECO:0007669"/>
    <property type="project" value="InterPro"/>
</dbReference>
<protein>
    <submittedName>
        <fullName evidence="15">Cu(2+)-exporting ATPase</fullName>
    </submittedName>
    <submittedName>
        <fullName evidence="16">Cu+-exporting ATPase</fullName>
    </submittedName>
</protein>
<keyword evidence="11 13" id="KW-0472">Membrane</keyword>
<feature type="transmembrane region" description="Helical" evidence="13">
    <location>
        <begin position="435"/>
        <end position="457"/>
    </location>
</feature>
<dbReference type="GO" id="GO:0016020">
    <property type="term" value="C:membrane"/>
    <property type="evidence" value="ECO:0007669"/>
    <property type="project" value="InterPro"/>
</dbReference>
<dbReference type="InterPro" id="IPR001757">
    <property type="entry name" value="P_typ_ATPase"/>
</dbReference>
<dbReference type="Gene3D" id="2.70.150.10">
    <property type="entry name" value="Calcium-transporting ATPase, cytoplasmic transduction domain A"/>
    <property type="match status" value="1"/>
</dbReference>
<dbReference type="AlphaFoldDB" id="A0A1H6CMP9"/>
<dbReference type="InterPro" id="IPR008250">
    <property type="entry name" value="ATPase_P-typ_transduc_dom_A_sf"/>
</dbReference>
<reference evidence="16 17" key="1">
    <citation type="submission" date="2016-10" db="EMBL/GenBank/DDBJ databases">
        <authorList>
            <person name="de Groot N.N."/>
        </authorList>
    </citation>
    <scope>NUCLEOTIDE SEQUENCE [LARGE SCALE GENOMIC DNA]</scope>
    <source>
        <strain evidence="16 17">CGMCC 1.10331</strain>
    </source>
</reference>
<keyword evidence="17" id="KW-1185">Reference proteome</keyword>
<feature type="transmembrane region" description="Helical" evidence="13">
    <location>
        <begin position="248"/>
        <end position="268"/>
    </location>
</feature>
<dbReference type="SFLD" id="SFLDS00003">
    <property type="entry name" value="Haloacid_Dehalogenase"/>
    <property type="match status" value="1"/>
</dbReference>
<feature type="region of interest" description="Disordered" evidence="12">
    <location>
        <begin position="136"/>
        <end position="162"/>
    </location>
</feature>
<dbReference type="Gene3D" id="3.40.50.1000">
    <property type="entry name" value="HAD superfamily/HAD-like"/>
    <property type="match status" value="2"/>
</dbReference>
<feature type="transmembrane region" description="Helical" evidence="13">
    <location>
        <begin position="274"/>
        <end position="292"/>
    </location>
</feature>
<feature type="transmembrane region" description="Helical" evidence="13">
    <location>
        <begin position="208"/>
        <end position="227"/>
    </location>
</feature>
<dbReference type="InterPro" id="IPR023298">
    <property type="entry name" value="ATPase_P-typ_TM_dom_sf"/>
</dbReference>
<dbReference type="CDD" id="cd02094">
    <property type="entry name" value="P-type_ATPase_Cu-like"/>
    <property type="match status" value="1"/>
</dbReference>
<evidence type="ECO:0000256" key="2">
    <source>
        <dbReference type="ARBA" id="ARBA00006024"/>
    </source>
</evidence>
<keyword evidence="8" id="KW-1278">Translocase</keyword>
<feature type="domain" description="HMA" evidence="14">
    <location>
        <begin position="72"/>
        <end position="138"/>
    </location>
</feature>
<dbReference type="InterPro" id="IPR036412">
    <property type="entry name" value="HAD-like_sf"/>
</dbReference>
<dbReference type="EMBL" id="FNVN01000008">
    <property type="protein sequence ID" value="SEG74210.1"/>
    <property type="molecule type" value="Genomic_DNA"/>
</dbReference>
<dbReference type="FunFam" id="3.30.70.100:FF:000005">
    <property type="entry name" value="Copper-exporting P-type ATPase A"/>
    <property type="match status" value="1"/>
</dbReference>
<dbReference type="InterPro" id="IPR023214">
    <property type="entry name" value="HAD_sf"/>
</dbReference>
<dbReference type="InterPro" id="IPR018303">
    <property type="entry name" value="ATPase_P-typ_P_site"/>
</dbReference>
<feature type="transmembrane region" description="Helical" evidence="13">
    <location>
        <begin position="490"/>
        <end position="510"/>
    </location>
</feature>
<evidence type="ECO:0000313" key="17">
    <source>
        <dbReference type="Proteomes" id="UP000236740"/>
    </source>
</evidence>
<evidence type="ECO:0000256" key="5">
    <source>
        <dbReference type="ARBA" id="ARBA00022737"/>
    </source>
</evidence>
<keyword evidence="4" id="KW-0479">Metal-binding</keyword>
<evidence type="ECO:0000256" key="4">
    <source>
        <dbReference type="ARBA" id="ARBA00022723"/>
    </source>
</evidence>
<proteinExistence type="inferred from homology"/>
<dbReference type="InterPro" id="IPR036163">
    <property type="entry name" value="HMA_dom_sf"/>
</dbReference>
<dbReference type="PRINTS" id="PR00119">
    <property type="entry name" value="CATATPASE"/>
</dbReference>
<dbReference type="RefSeq" id="WP_103993102.1">
    <property type="nucleotide sequence ID" value="NZ_CP031311.1"/>
</dbReference>
<dbReference type="SFLD" id="SFLDG00002">
    <property type="entry name" value="C1.7:_P-type_atpase_like"/>
    <property type="match status" value="1"/>
</dbReference>
<evidence type="ECO:0000313" key="15">
    <source>
        <dbReference type="EMBL" id="QCC48728.1"/>
    </source>
</evidence>
<feature type="transmembrane region" description="Helical" evidence="13">
    <location>
        <begin position="896"/>
        <end position="916"/>
    </location>
</feature>
<reference evidence="15 18" key="2">
    <citation type="journal article" date="2019" name="Nat. Commun.">
        <title>A new type of DNA phosphorothioation-based antiviral system in archaea.</title>
        <authorList>
            <person name="Xiong L."/>
            <person name="Liu S."/>
            <person name="Chen S."/>
            <person name="Xiao Y."/>
            <person name="Zhu B."/>
            <person name="Gao Y."/>
            <person name="Zhang Y."/>
            <person name="Chen B."/>
            <person name="Luo J."/>
            <person name="Deng Z."/>
            <person name="Chen X."/>
            <person name="Wang L."/>
            <person name="Chen S."/>
        </authorList>
    </citation>
    <scope>NUCLEOTIDE SEQUENCE [LARGE SCALE GENOMIC DNA]</scope>
    <source>
        <strain evidence="15 18">CGMCC 1.10331</strain>
    </source>
</reference>
<dbReference type="Pfam" id="PF00403">
    <property type="entry name" value="HMA"/>
    <property type="match status" value="2"/>
</dbReference>
<evidence type="ECO:0000259" key="14">
    <source>
        <dbReference type="PROSITE" id="PS50846"/>
    </source>
</evidence>
<dbReference type="Gene3D" id="3.40.1110.10">
    <property type="entry name" value="Calcium-transporting ATPase, cytoplasmic domain N"/>
    <property type="match status" value="2"/>
</dbReference>
<keyword evidence="9 13" id="KW-1133">Transmembrane helix</keyword>
<evidence type="ECO:0000256" key="9">
    <source>
        <dbReference type="ARBA" id="ARBA00022989"/>
    </source>
</evidence>
<dbReference type="SUPFAM" id="SSF55008">
    <property type="entry name" value="HMA, heavy metal-associated domain"/>
    <property type="match status" value="2"/>
</dbReference>
<dbReference type="SUPFAM" id="SSF81665">
    <property type="entry name" value="Calcium ATPase, transmembrane domain M"/>
    <property type="match status" value="1"/>
</dbReference>
<dbReference type="FunFam" id="2.70.150.10:FF:000002">
    <property type="entry name" value="Copper-transporting ATPase 1, putative"/>
    <property type="match status" value="1"/>
</dbReference>
<keyword evidence="6" id="KW-0187">Copper transport</keyword>
<organism evidence="16 17">
    <name type="scientific">Halobellus limi</name>
    <dbReference type="NCBI Taxonomy" id="699433"/>
    <lineage>
        <taxon>Archaea</taxon>
        <taxon>Methanobacteriati</taxon>
        <taxon>Methanobacteriota</taxon>
        <taxon>Stenosarchaea group</taxon>
        <taxon>Halobacteria</taxon>
        <taxon>Halobacteriales</taxon>
        <taxon>Haloferacaceae</taxon>
        <taxon>Halobellus</taxon>
    </lineage>
</organism>
<keyword evidence="6" id="KW-0406">Ion transport</keyword>
<dbReference type="PROSITE" id="PS50846">
    <property type="entry name" value="HMA_2"/>
    <property type="match status" value="2"/>
</dbReference>
<dbReference type="InterPro" id="IPR023299">
    <property type="entry name" value="ATPase_P-typ_cyto_dom_N"/>
</dbReference>
<dbReference type="Proteomes" id="UP000236740">
    <property type="component" value="Unassembled WGS sequence"/>
</dbReference>
<dbReference type="SFLD" id="SFLDF00027">
    <property type="entry name" value="p-type_atpase"/>
    <property type="match status" value="1"/>
</dbReference>
<dbReference type="GO" id="GO:0005524">
    <property type="term" value="F:ATP binding"/>
    <property type="evidence" value="ECO:0007669"/>
    <property type="project" value="InterPro"/>
</dbReference>
<dbReference type="Pfam" id="PF00122">
    <property type="entry name" value="E1-E2_ATPase"/>
    <property type="match status" value="1"/>
</dbReference>
<dbReference type="NCBIfam" id="TIGR00003">
    <property type="entry name" value="copper ion binding protein"/>
    <property type="match status" value="1"/>
</dbReference>
<dbReference type="CDD" id="cd00371">
    <property type="entry name" value="HMA"/>
    <property type="match status" value="2"/>
</dbReference>
<dbReference type="InterPro" id="IPR006122">
    <property type="entry name" value="HMA_Cu_ion-bd"/>
</dbReference>
<evidence type="ECO:0000256" key="10">
    <source>
        <dbReference type="ARBA" id="ARBA00023008"/>
    </source>
</evidence>
<dbReference type="SUPFAM" id="SSF81653">
    <property type="entry name" value="Calcium ATPase, transduction domain A"/>
    <property type="match status" value="1"/>
</dbReference>
<evidence type="ECO:0000256" key="12">
    <source>
        <dbReference type="SAM" id="MobiDB-lite"/>
    </source>
</evidence>
<keyword evidence="10" id="KW-0186">Copper</keyword>
<evidence type="ECO:0000256" key="11">
    <source>
        <dbReference type="ARBA" id="ARBA00023136"/>
    </source>
</evidence>
<evidence type="ECO:0000256" key="3">
    <source>
        <dbReference type="ARBA" id="ARBA00022692"/>
    </source>
</evidence>
<keyword evidence="3 13" id="KW-0812">Transmembrane</keyword>
<dbReference type="GeneID" id="39859282"/>
<comment type="subcellular location">
    <subcellularLocation>
        <location evidence="1">Endomembrane system</location>
        <topology evidence="1">Multi-pass membrane protein</topology>
    </subcellularLocation>
</comment>
<feature type="compositionally biased region" description="Acidic residues" evidence="12">
    <location>
        <begin position="596"/>
        <end position="610"/>
    </location>
</feature>
<feature type="transmembrane region" description="Helical" evidence="13">
    <location>
        <begin position="175"/>
        <end position="196"/>
    </location>
</feature>
<dbReference type="PROSITE" id="PS00154">
    <property type="entry name" value="ATPASE_E1_E2"/>
    <property type="match status" value="1"/>
</dbReference>
<evidence type="ECO:0000313" key="18">
    <source>
        <dbReference type="Proteomes" id="UP000296733"/>
    </source>
</evidence>
<feature type="domain" description="HMA" evidence="14">
    <location>
        <begin position="4"/>
        <end position="70"/>
    </location>
</feature>
<keyword evidence="6" id="KW-0813">Transport</keyword>
<dbReference type="GO" id="GO:0055070">
    <property type="term" value="P:copper ion homeostasis"/>
    <property type="evidence" value="ECO:0007669"/>
    <property type="project" value="TreeGrafter"/>
</dbReference>
<dbReference type="NCBIfam" id="TIGR01494">
    <property type="entry name" value="ATPase_P-type"/>
    <property type="match status" value="2"/>
</dbReference>
<dbReference type="GO" id="GO:0043682">
    <property type="term" value="F:P-type divalent copper transporter activity"/>
    <property type="evidence" value="ECO:0007669"/>
    <property type="project" value="TreeGrafter"/>
</dbReference>
<feature type="region of interest" description="Disordered" evidence="12">
    <location>
        <begin position="566"/>
        <end position="610"/>
    </location>
</feature>
<comment type="similarity">
    <text evidence="2">Belongs to the cation transport ATPase (P-type) (TC 3.A.3) family. Type IB subfamily.</text>
</comment>
<dbReference type="SUPFAM" id="SSF56784">
    <property type="entry name" value="HAD-like"/>
    <property type="match status" value="1"/>
</dbReference>
<dbReference type="Gene3D" id="3.30.70.100">
    <property type="match status" value="2"/>
</dbReference>
<dbReference type="InterPro" id="IPR059000">
    <property type="entry name" value="ATPase_P-type_domA"/>
</dbReference>
<dbReference type="PRINTS" id="PR00943">
    <property type="entry name" value="CUATPASE"/>
</dbReference>
<dbReference type="InterPro" id="IPR006121">
    <property type="entry name" value="HMA_dom"/>
</dbReference>
<evidence type="ECO:0000256" key="7">
    <source>
        <dbReference type="ARBA" id="ARBA00022842"/>
    </source>
</evidence>
<dbReference type="EMBL" id="CP031311">
    <property type="protein sequence ID" value="QCC48728.1"/>
    <property type="molecule type" value="Genomic_DNA"/>
</dbReference>
<evidence type="ECO:0000256" key="1">
    <source>
        <dbReference type="ARBA" id="ARBA00004127"/>
    </source>
</evidence>
<dbReference type="Proteomes" id="UP000296733">
    <property type="component" value="Chromosome"/>
</dbReference>
<keyword evidence="7" id="KW-0460">Magnesium</keyword>
<keyword evidence="5" id="KW-0677">Repeat</keyword>
<dbReference type="Pfam" id="PF00702">
    <property type="entry name" value="Hydrolase"/>
    <property type="match status" value="1"/>
</dbReference>
<dbReference type="PROSITE" id="PS01047">
    <property type="entry name" value="HMA_1"/>
    <property type="match status" value="1"/>
</dbReference>
<dbReference type="PANTHER" id="PTHR43520">
    <property type="entry name" value="ATP7, ISOFORM B"/>
    <property type="match status" value="1"/>
</dbReference>
<dbReference type="GO" id="GO:0012505">
    <property type="term" value="C:endomembrane system"/>
    <property type="evidence" value="ECO:0007669"/>
    <property type="project" value="UniProtKB-SubCell"/>
</dbReference>
<evidence type="ECO:0000256" key="13">
    <source>
        <dbReference type="SAM" id="Phobius"/>
    </source>
</evidence>
<evidence type="ECO:0000256" key="6">
    <source>
        <dbReference type="ARBA" id="ARBA00022796"/>
    </source>
</evidence>
<dbReference type="GO" id="GO:0016887">
    <property type="term" value="F:ATP hydrolysis activity"/>
    <property type="evidence" value="ECO:0007669"/>
    <property type="project" value="InterPro"/>
</dbReference>